<dbReference type="PANTHER" id="PTHR11475">
    <property type="entry name" value="OXIDASE/PEROXIDASE"/>
    <property type="match status" value="1"/>
</dbReference>
<evidence type="ECO:0008006" key="7">
    <source>
        <dbReference type="Google" id="ProtNLM"/>
    </source>
</evidence>
<dbReference type="CDD" id="cd09819">
    <property type="entry name" value="An_peroxidase_bacterial_1"/>
    <property type="match status" value="1"/>
</dbReference>
<evidence type="ECO:0000256" key="1">
    <source>
        <dbReference type="ARBA" id="ARBA00004613"/>
    </source>
</evidence>
<evidence type="ECO:0000256" key="3">
    <source>
        <dbReference type="ARBA" id="ARBA00023180"/>
    </source>
</evidence>
<evidence type="ECO:0000256" key="4">
    <source>
        <dbReference type="SAM" id="Phobius"/>
    </source>
</evidence>
<dbReference type="OrthoDB" id="9765610at2"/>
<dbReference type="SUPFAM" id="SSF48113">
    <property type="entry name" value="Heme-dependent peroxidases"/>
    <property type="match status" value="1"/>
</dbReference>
<sequence>MKIMNSPKVKGSKDKALLKKKILSVLAIAITAIFSIGVIVGGFLDREVKAQSVDATLPSRFGRMFRNLPPFAPPSPIVKNALMEMGKPGGILDAKDNLAAGPIALITDPTLNVNNPNNPTHTAGTTFMSQFLDLDITFDTTSRLGQVTPPVSATNSRTAAFDLDNIYGSGPIGSPNLYDPKDPIKLKLESGGLFEDLPRDANNRAIIADPRGDQHLIISGLVTAFYSFHNHLVDLVRSQSPNTSNDDVFRQARQLTTWHYQWTILHEFLPLVVGQDMVNDILKNGRKFYNPLPNRGFIPVEFQIGYRIGHSMIRPSYRANLAGDNGKPFFAFIFDPSQEGKPDPDDLRGRARAARRFIGWQTFFDFGDNQVRPNKLIDTKISSPLFNLPLQTIGSGTPPTSLIQRNLLRHLTWLLPSGQSIAQKMGVPVLSKYDLAELRSIYPTFDTSTPLWYYILKEAELKEKGLHLGQVGGRIVGEVIIGLLQVDPNSYLNVNPSWVPTLPTKTGKPQDFRMTDLLTFAGVAPASRGQ</sequence>
<reference evidence="5 6" key="1">
    <citation type="submission" date="2017-06" db="EMBL/GenBank/DDBJ databases">
        <title>Genome sequencing of cyanobaciteial culture collection at National Institute for Environmental Studies (NIES).</title>
        <authorList>
            <person name="Hirose Y."/>
            <person name="Shimura Y."/>
            <person name="Fujisawa T."/>
            <person name="Nakamura Y."/>
            <person name="Kawachi M."/>
        </authorList>
    </citation>
    <scope>NUCLEOTIDE SEQUENCE [LARGE SCALE GENOMIC DNA]</scope>
    <source>
        <strain evidence="5 6">NIES-21</strain>
    </source>
</reference>
<dbReference type="GO" id="GO:0006979">
    <property type="term" value="P:response to oxidative stress"/>
    <property type="evidence" value="ECO:0007669"/>
    <property type="project" value="InterPro"/>
</dbReference>
<gene>
    <name evidence="5" type="ORF">NIES21_52940</name>
</gene>
<dbReference type="Pfam" id="PF03098">
    <property type="entry name" value="An_peroxidase"/>
    <property type="match status" value="1"/>
</dbReference>
<name>A0A1Z4GPI5_9CYAN</name>
<dbReference type="InterPro" id="IPR037120">
    <property type="entry name" value="Haem_peroxidase_sf_animal"/>
</dbReference>
<feature type="transmembrane region" description="Helical" evidence="4">
    <location>
        <begin position="21"/>
        <end position="44"/>
    </location>
</feature>
<dbReference type="PANTHER" id="PTHR11475:SF4">
    <property type="entry name" value="CHORION PEROXIDASE"/>
    <property type="match status" value="1"/>
</dbReference>
<dbReference type="GO" id="GO:0005576">
    <property type="term" value="C:extracellular region"/>
    <property type="evidence" value="ECO:0007669"/>
    <property type="project" value="UniProtKB-SubCell"/>
</dbReference>
<protein>
    <recommendedName>
        <fullName evidence="7">Myeloperoxidase thyroid peroxidase cyclooxygenase catalytic subunit</fullName>
    </recommendedName>
</protein>
<dbReference type="InterPro" id="IPR019791">
    <property type="entry name" value="Haem_peroxidase_animal"/>
</dbReference>
<keyword evidence="4" id="KW-0812">Transmembrane</keyword>
<dbReference type="Proteomes" id="UP000218287">
    <property type="component" value="Chromosome"/>
</dbReference>
<dbReference type="PROSITE" id="PS50292">
    <property type="entry name" value="PEROXIDASE_3"/>
    <property type="match status" value="1"/>
</dbReference>
<keyword evidence="4" id="KW-0472">Membrane</keyword>
<dbReference type="GO" id="GO:0004601">
    <property type="term" value="F:peroxidase activity"/>
    <property type="evidence" value="ECO:0007669"/>
    <property type="project" value="InterPro"/>
</dbReference>
<accession>A0A1Z4GPI5</accession>
<proteinExistence type="predicted"/>
<evidence type="ECO:0000313" key="6">
    <source>
        <dbReference type="Proteomes" id="UP000218287"/>
    </source>
</evidence>
<keyword evidence="6" id="KW-1185">Reference proteome</keyword>
<dbReference type="InterPro" id="IPR010255">
    <property type="entry name" value="Haem_peroxidase_sf"/>
</dbReference>
<keyword evidence="2" id="KW-0964">Secreted</keyword>
<dbReference type="Gene3D" id="1.10.640.10">
    <property type="entry name" value="Haem peroxidase domain superfamily, animal type"/>
    <property type="match status" value="1"/>
</dbReference>
<organism evidence="5 6">
    <name type="scientific">Anabaenopsis circularis NIES-21</name>
    <dbReference type="NCBI Taxonomy" id="1085406"/>
    <lineage>
        <taxon>Bacteria</taxon>
        <taxon>Bacillati</taxon>
        <taxon>Cyanobacteriota</taxon>
        <taxon>Cyanophyceae</taxon>
        <taxon>Nostocales</taxon>
        <taxon>Nodulariaceae</taxon>
        <taxon>Anabaenopsis</taxon>
    </lineage>
</organism>
<evidence type="ECO:0000313" key="5">
    <source>
        <dbReference type="EMBL" id="BAY19432.1"/>
    </source>
</evidence>
<dbReference type="AlphaFoldDB" id="A0A1Z4GPI5"/>
<dbReference type="EMBL" id="AP018174">
    <property type="protein sequence ID" value="BAY19432.1"/>
    <property type="molecule type" value="Genomic_DNA"/>
</dbReference>
<comment type="subcellular location">
    <subcellularLocation>
        <location evidence="1">Secreted</location>
    </subcellularLocation>
</comment>
<keyword evidence="3" id="KW-0325">Glycoprotein</keyword>
<evidence type="ECO:0000256" key="2">
    <source>
        <dbReference type="ARBA" id="ARBA00022525"/>
    </source>
</evidence>
<keyword evidence="4" id="KW-1133">Transmembrane helix</keyword>
<dbReference type="GO" id="GO:0020037">
    <property type="term" value="F:heme binding"/>
    <property type="evidence" value="ECO:0007669"/>
    <property type="project" value="InterPro"/>
</dbReference>